<gene>
    <name evidence="2" type="ORF">TOA249_LOCUS13305</name>
</gene>
<sequence length="309" mass="35865">MSLERQIQQESERFQTLLGRLSDTQWSEAALPKAKSHVEACRSQAHLAQEKIITFNAASEKEHKHLVDMKGHGAKHVWYKVRGKLEHRLEEQERKWLQEFEKYKEEEHHLAVLNEEICSAEKHLHQCQRSYEEFLETNVLNNAIYLLQHAHHTIAIARRELDHSLDMNTFDLFSHSAFAEIAESSHLAKARNAAAQSQRFINEAKRVYPKILDIGDLHVNQNNLVFNIMFDNIWTDMSMRKMIHEASNRISRADTLLVNILAGMKAKLQECEADRDKTNEVVKQLMAKHFSTRITMVKNIIGPPPPYSS</sequence>
<evidence type="ECO:0000256" key="1">
    <source>
        <dbReference type="SAM" id="Coils"/>
    </source>
</evidence>
<reference evidence="2" key="1">
    <citation type="submission" date="2021-02" db="EMBL/GenBank/DDBJ databases">
        <authorList>
            <person name="Nowell W R."/>
        </authorList>
    </citation>
    <scope>NUCLEOTIDE SEQUENCE</scope>
</reference>
<proteinExistence type="predicted"/>
<evidence type="ECO:0000313" key="3">
    <source>
        <dbReference type="Proteomes" id="UP000663838"/>
    </source>
</evidence>
<dbReference type="EMBL" id="CAJOBS010000783">
    <property type="protein sequence ID" value="CAF4641317.1"/>
    <property type="molecule type" value="Genomic_DNA"/>
</dbReference>
<protein>
    <submittedName>
        <fullName evidence="2">Uncharacterized protein</fullName>
    </submittedName>
</protein>
<dbReference type="Proteomes" id="UP000663838">
    <property type="component" value="Unassembled WGS sequence"/>
</dbReference>
<organism evidence="2 3">
    <name type="scientific">Rotaria socialis</name>
    <dbReference type="NCBI Taxonomy" id="392032"/>
    <lineage>
        <taxon>Eukaryota</taxon>
        <taxon>Metazoa</taxon>
        <taxon>Spiralia</taxon>
        <taxon>Gnathifera</taxon>
        <taxon>Rotifera</taxon>
        <taxon>Eurotatoria</taxon>
        <taxon>Bdelloidea</taxon>
        <taxon>Philodinida</taxon>
        <taxon>Philodinidae</taxon>
        <taxon>Rotaria</taxon>
    </lineage>
</organism>
<keyword evidence="1" id="KW-0175">Coiled coil</keyword>
<comment type="caution">
    <text evidence="2">The sequence shown here is derived from an EMBL/GenBank/DDBJ whole genome shotgun (WGS) entry which is preliminary data.</text>
</comment>
<feature type="coiled-coil region" evidence="1">
    <location>
        <begin position="261"/>
        <end position="288"/>
    </location>
</feature>
<evidence type="ECO:0000313" key="2">
    <source>
        <dbReference type="EMBL" id="CAF4641317.1"/>
    </source>
</evidence>
<dbReference type="AlphaFoldDB" id="A0A821EU36"/>
<accession>A0A821EU36</accession>
<name>A0A821EU36_9BILA</name>